<feature type="region of interest" description="Disordered" evidence="1">
    <location>
        <begin position="186"/>
        <end position="211"/>
    </location>
</feature>
<feature type="compositionally biased region" description="Basic and acidic residues" evidence="1">
    <location>
        <begin position="152"/>
        <end position="163"/>
    </location>
</feature>
<feature type="compositionally biased region" description="Basic and acidic residues" evidence="1">
    <location>
        <begin position="64"/>
        <end position="81"/>
    </location>
</feature>
<dbReference type="AlphaFoldDB" id="A0A803MXV2"/>
<reference evidence="3" key="1">
    <citation type="journal article" date="2017" name="Nature">
        <title>The genome of Chenopodium quinoa.</title>
        <authorList>
            <person name="Jarvis D.E."/>
            <person name="Ho Y.S."/>
            <person name="Lightfoot D.J."/>
            <person name="Schmoeckel S.M."/>
            <person name="Li B."/>
            <person name="Borm T.J.A."/>
            <person name="Ohyanagi H."/>
            <person name="Mineta K."/>
            <person name="Michell C.T."/>
            <person name="Saber N."/>
            <person name="Kharbatia N.M."/>
            <person name="Rupper R.R."/>
            <person name="Sharp A.R."/>
            <person name="Dally N."/>
            <person name="Boughton B.A."/>
            <person name="Woo Y.H."/>
            <person name="Gao G."/>
            <person name="Schijlen E.G.W.M."/>
            <person name="Guo X."/>
            <person name="Momin A.A."/>
            <person name="Negrao S."/>
            <person name="Al-Babili S."/>
            <person name="Gehring C."/>
            <person name="Roessner U."/>
            <person name="Jung C."/>
            <person name="Murphy K."/>
            <person name="Arold S.T."/>
            <person name="Gojobori T."/>
            <person name="van der Linden C.G."/>
            <person name="van Loo E.N."/>
            <person name="Jellen E.N."/>
            <person name="Maughan P.J."/>
            <person name="Tester M."/>
        </authorList>
    </citation>
    <scope>NUCLEOTIDE SEQUENCE [LARGE SCALE GENOMIC DNA]</scope>
    <source>
        <strain evidence="3">cv. PI 614886</strain>
    </source>
</reference>
<feature type="region of interest" description="Disordered" evidence="1">
    <location>
        <begin position="59"/>
        <end position="81"/>
    </location>
</feature>
<dbReference type="PROSITE" id="PS51354">
    <property type="entry name" value="GLUTAREDOXIN_2"/>
    <property type="match status" value="1"/>
</dbReference>
<feature type="region of interest" description="Disordered" evidence="1">
    <location>
        <begin position="113"/>
        <end position="170"/>
    </location>
</feature>
<evidence type="ECO:0000259" key="2">
    <source>
        <dbReference type="Pfam" id="PF00462"/>
    </source>
</evidence>
<dbReference type="InterPro" id="IPR036249">
    <property type="entry name" value="Thioredoxin-like_sf"/>
</dbReference>
<dbReference type="Gene3D" id="3.40.30.10">
    <property type="entry name" value="Glutaredoxin"/>
    <property type="match status" value="1"/>
</dbReference>
<dbReference type="PANTHER" id="PTHR45669:SF12">
    <property type="entry name" value="EMB|CAB85507.1"/>
    <property type="match status" value="1"/>
</dbReference>
<name>A0A803MXV2_CHEQI</name>
<evidence type="ECO:0000256" key="1">
    <source>
        <dbReference type="SAM" id="MobiDB-lite"/>
    </source>
</evidence>
<dbReference type="InterPro" id="IPR002109">
    <property type="entry name" value="Glutaredoxin"/>
</dbReference>
<dbReference type="SUPFAM" id="SSF52833">
    <property type="entry name" value="Thioredoxin-like"/>
    <property type="match status" value="1"/>
</dbReference>
<dbReference type="EnsemblPlants" id="AUR62037032-RA">
    <property type="protein sequence ID" value="AUR62037032-RA:cds"/>
    <property type="gene ID" value="AUR62037032"/>
</dbReference>
<organism evidence="3 4">
    <name type="scientific">Chenopodium quinoa</name>
    <name type="common">Quinoa</name>
    <dbReference type="NCBI Taxonomy" id="63459"/>
    <lineage>
        <taxon>Eukaryota</taxon>
        <taxon>Viridiplantae</taxon>
        <taxon>Streptophyta</taxon>
        <taxon>Embryophyta</taxon>
        <taxon>Tracheophyta</taxon>
        <taxon>Spermatophyta</taxon>
        <taxon>Magnoliopsida</taxon>
        <taxon>eudicotyledons</taxon>
        <taxon>Gunneridae</taxon>
        <taxon>Pentapetalae</taxon>
        <taxon>Caryophyllales</taxon>
        <taxon>Chenopodiaceae</taxon>
        <taxon>Chenopodioideae</taxon>
        <taxon>Atripliceae</taxon>
        <taxon>Chenopodium</taxon>
    </lineage>
</organism>
<reference evidence="3" key="2">
    <citation type="submission" date="2021-03" db="UniProtKB">
        <authorList>
            <consortium name="EnsemblPlants"/>
        </authorList>
    </citation>
    <scope>IDENTIFICATION</scope>
</reference>
<accession>A0A803MXV2</accession>
<sequence length="424" mass="46743">MGCVSSKLLKKNLKQELLFGSGDLPNHVVSLKSSTLGVLKLDQNQNLNKTHVVFPSSSNFQSIKKKENTNEGKSEQKKEEIGTKVGVFGSKRLQSQEELEVINTWELMEDLEGEGEDEGLASKPGFRGERSPFKRLVTSQSSSPKEGNNKLGGKENRGIDNTKKQQCYTTRSGGLKSWKFSSNSTNKIRKASSMDSPRRSNSGVSSSRRKSLSPLFDPELIDSLEKELSMEKEEQIKEMVCSKEVKSVSKSKYFSRNNHNSSSTLFEGYPEKCPPGGEDCVVIYTTTLRGIRKTFEDCNVVRSVVESYNIRVIERDVSMDSGFKEELRKLMGTKGVKVPIVFVKGRIIGGAEEVVRLDEEGKLEGLLEGIATASIGCQGCGGIRGKSPVFASSACQAEAKAALIDQANYEGIRATFSNVQEFRN</sequence>
<dbReference type="Pfam" id="PF00462">
    <property type="entry name" value="Glutaredoxin"/>
    <property type="match status" value="1"/>
</dbReference>
<proteinExistence type="predicted"/>
<evidence type="ECO:0000313" key="4">
    <source>
        <dbReference type="Proteomes" id="UP000596660"/>
    </source>
</evidence>
<dbReference type="Proteomes" id="UP000596660">
    <property type="component" value="Unplaced"/>
</dbReference>
<dbReference type="PANTHER" id="PTHR45669">
    <property type="entry name" value="GLUTAREDOXIN DOMAIN-CONTAINING CYSTEINE-RICH PROTEIN CG12206-RELATED"/>
    <property type="match status" value="1"/>
</dbReference>
<dbReference type="Gramene" id="AUR62037032-RA">
    <property type="protein sequence ID" value="AUR62037032-RA:cds"/>
    <property type="gene ID" value="AUR62037032"/>
</dbReference>
<feature type="domain" description="Glutaredoxin" evidence="2">
    <location>
        <begin position="281"/>
        <end position="348"/>
    </location>
</feature>
<evidence type="ECO:0000313" key="3">
    <source>
        <dbReference type="EnsemblPlants" id="AUR62037032-RA:cds"/>
    </source>
</evidence>
<protein>
    <recommendedName>
        <fullName evidence="2">Glutaredoxin domain-containing protein</fullName>
    </recommendedName>
</protein>
<dbReference type="OMA" id="KMVISPV"/>
<keyword evidence="4" id="KW-1185">Reference proteome</keyword>
<feature type="compositionally biased region" description="Polar residues" evidence="1">
    <location>
        <begin position="137"/>
        <end position="146"/>
    </location>
</feature>